<accession>A0A1I1DBL2</accession>
<dbReference type="OrthoDB" id="9998619at2"/>
<evidence type="ECO:0000313" key="2">
    <source>
        <dbReference type="Proteomes" id="UP000199438"/>
    </source>
</evidence>
<protein>
    <recommendedName>
        <fullName evidence="3">3-keto-disaccharide hydrolase domain-containing protein</fullName>
    </recommendedName>
</protein>
<dbReference type="AlphaFoldDB" id="A0A1I1DBL2"/>
<evidence type="ECO:0008006" key="3">
    <source>
        <dbReference type="Google" id="ProtNLM"/>
    </source>
</evidence>
<organism evidence="1 2">
    <name type="scientific">Zunongwangia mangrovi</name>
    <dbReference type="NCBI Taxonomy" id="1334022"/>
    <lineage>
        <taxon>Bacteria</taxon>
        <taxon>Pseudomonadati</taxon>
        <taxon>Bacteroidota</taxon>
        <taxon>Flavobacteriia</taxon>
        <taxon>Flavobacteriales</taxon>
        <taxon>Flavobacteriaceae</taxon>
        <taxon>Zunongwangia</taxon>
    </lineage>
</organism>
<name>A0A1I1DBL2_9FLAO</name>
<reference evidence="2" key="1">
    <citation type="submission" date="2016-10" db="EMBL/GenBank/DDBJ databases">
        <authorList>
            <person name="Varghese N."/>
            <person name="Submissions S."/>
        </authorList>
    </citation>
    <scope>NUCLEOTIDE SEQUENCE [LARGE SCALE GENOMIC DNA]</scope>
    <source>
        <strain evidence="2">DSM 24499</strain>
    </source>
</reference>
<keyword evidence="2" id="KW-1185">Reference proteome</keyword>
<dbReference type="Proteomes" id="UP000199438">
    <property type="component" value="Unassembled WGS sequence"/>
</dbReference>
<gene>
    <name evidence="1" type="ORF">SAMN04487907_101138</name>
</gene>
<sequence>MINIKDALIYRIRPILFKKINKKVKNNFQSDNKSVEYFDVKETTNIKSVEDFFEFKDNSWSQIKYIENHMLNDLTPFKVKDVSYENDNVCDNSKVEFLSDGIIKCFHEGVRNEWVLLKYRNKLQKPYIFEFDAKINTVNSEFQIAFNFDNLGKRYRFNFRHNEKLSFEVVYKGFFHNHICSQFLKVDLGVYNNFKIIVCNNYYQYIVNDNVILSVKEKEKLFNASGLALILWDNDGNLLDVSYKNMKILEI</sequence>
<dbReference type="EMBL" id="FOKV01000001">
    <property type="protein sequence ID" value="SFB69933.1"/>
    <property type="molecule type" value="Genomic_DNA"/>
</dbReference>
<dbReference type="Gene3D" id="2.60.120.560">
    <property type="entry name" value="Exo-inulinase, domain 1"/>
    <property type="match status" value="1"/>
</dbReference>
<evidence type="ECO:0000313" key="1">
    <source>
        <dbReference type="EMBL" id="SFB69933.1"/>
    </source>
</evidence>
<dbReference type="STRING" id="1334022.SAMN04487907_101138"/>
<dbReference type="RefSeq" id="WP_092539479.1">
    <property type="nucleotide sequence ID" value="NZ_FOKV01000001.1"/>
</dbReference>
<proteinExistence type="predicted"/>